<dbReference type="AlphaFoldDB" id="A0A1I8G8K7"/>
<name>A0A1I8G8K7_9PLAT</name>
<evidence type="ECO:0000313" key="1">
    <source>
        <dbReference type="Proteomes" id="UP000095280"/>
    </source>
</evidence>
<dbReference type="Proteomes" id="UP000095280">
    <property type="component" value="Unplaced"/>
</dbReference>
<keyword evidence="1" id="KW-1185">Reference proteome</keyword>
<reference evidence="2" key="1">
    <citation type="submission" date="2016-11" db="UniProtKB">
        <authorList>
            <consortium name="WormBaseParasite"/>
        </authorList>
    </citation>
    <scope>IDENTIFICATION</scope>
</reference>
<evidence type="ECO:0000313" key="2">
    <source>
        <dbReference type="WBParaSite" id="maker-uti_cns_0001046-snap-gene-0.10-mRNA-1"/>
    </source>
</evidence>
<accession>A0A1I8G8K7</accession>
<organism evidence="1 2">
    <name type="scientific">Macrostomum lignano</name>
    <dbReference type="NCBI Taxonomy" id="282301"/>
    <lineage>
        <taxon>Eukaryota</taxon>
        <taxon>Metazoa</taxon>
        <taxon>Spiralia</taxon>
        <taxon>Lophotrochozoa</taxon>
        <taxon>Platyhelminthes</taxon>
        <taxon>Rhabditophora</taxon>
        <taxon>Macrostomorpha</taxon>
        <taxon>Macrostomida</taxon>
        <taxon>Macrostomidae</taxon>
        <taxon>Macrostomum</taxon>
    </lineage>
</organism>
<sequence>MITDQSDGILSNCNFATLKLNYFLSNRPSISDLKVHMNVALNRLELAVTHYSEGICIYPILEGGLLDDTNSHYISLPTDFIAFTEDNCLLLSMWGTRMSL</sequence>
<protein>
    <submittedName>
        <fullName evidence="2">Uncharacterized protein</fullName>
    </submittedName>
</protein>
<proteinExistence type="predicted"/>
<dbReference type="WBParaSite" id="maker-uti_cns_0001046-snap-gene-0.10-mRNA-1">
    <property type="protein sequence ID" value="maker-uti_cns_0001046-snap-gene-0.10-mRNA-1"/>
    <property type="gene ID" value="maker-uti_cns_0001046-snap-gene-0.10"/>
</dbReference>